<dbReference type="InterPro" id="IPR016024">
    <property type="entry name" value="ARM-type_fold"/>
</dbReference>
<feature type="compositionally biased region" description="Acidic residues" evidence="4">
    <location>
        <begin position="411"/>
        <end position="438"/>
    </location>
</feature>
<dbReference type="Gene3D" id="1.25.40.180">
    <property type="match status" value="2"/>
</dbReference>
<feature type="region of interest" description="Disordered" evidence="4">
    <location>
        <begin position="725"/>
        <end position="837"/>
    </location>
</feature>
<dbReference type="Proteomes" id="UP000626109">
    <property type="component" value="Unassembled WGS sequence"/>
</dbReference>
<dbReference type="GO" id="GO:0003729">
    <property type="term" value="F:mRNA binding"/>
    <property type="evidence" value="ECO:0007669"/>
    <property type="project" value="TreeGrafter"/>
</dbReference>
<evidence type="ECO:0000256" key="2">
    <source>
        <dbReference type="ARBA" id="ARBA00022540"/>
    </source>
</evidence>
<dbReference type="PANTHER" id="PTHR23253:SF9">
    <property type="entry name" value="EUKARYOTIC TRANSLATION INITIATION FACTOR 4 GAMMA 2"/>
    <property type="match status" value="1"/>
</dbReference>
<accession>A0A813KFW4</accession>
<dbReference type="SMART" id="SM00543">
    <property type="entry name" value="MIF4G"/>
    <property type="match status" value="1"/>
</dbReference>
<evidence type="ECO:0000313" key="6">
    <source>
        <dbReference type="EMBL" id="CAE8705830.1"/>
    </source>
</evidence>
<comment type="caution">
    <text evidence="6">The sequence shown here is derived from an EMBL/GenBank/DDBJ whole genome shotgun (WGS) entry which is preliminary data.</text>
</comment>
<feature type="region of interest" description="Disordered" evidence="4">
    <location>
        <begin position="239"/>
        <end position="710"/>
    </location>
</feature>
<feature type="compositionally biased region" description="Basic and acidic residues" evidence="4">
    <location>
        <begin position="1164"/>
        <end position="1181"/>
    </location>
</feature>
<dbReference type="Gene3D" id="1.25.40.10">
    <property type="entry name" value="Tetratricopeptide repeat domain"/>
    <property type="match status" value="1"/>
</dbReference>
<feature type="region of interest" description="Disordered" evidence="4">
    <location>
        <begin position="1074"/>
        <end position="1209"/>
    </location>
</feature>
<feature type="compositionally biased region" description="Low complexity" evidence="4">
    <location>
        <begin position="495"/>
        <end position="508"/>
    </location>
</feature>
<feature type="compositionally biased region" description="Low complexity" evidence="4">
    <location>
        <begin position="539"/>
        <end position="551"/>
    </location>
</feature>
<dbReference type="InterPro" id="IPR011990">
    <property type="entry name" value="TPR-like_helical_dom_sf"/>
</dbReference>
<dbReference type="InterPro" id="IPR003890">
    <property type="entry name" value="MIF4G-like_typ-3"/>
</dbReference>
<feature type="compositionally biased region" description="Basic and acidic residues" evidence="4">
    <location>
        <begin position="272"/>
        <end position="291"/>
    </location>
</feature>
<feature type="compositionally biased region" description="Basic and acidic residues" evidence="4">
    <location>
        <begin position="775"/>
        <end position="788"/>
    </location>
</feature>
<feature type="compositionally biased region" description="Basic and acidic residues" evidence="4">
    <location>
        <begin position="1080"/>
        <end position="1099"/>
    </location>
</feature>
<keyword evidence="3" id="KW-0648">Protein biosynthesis</keyword>
<evidence type="ECO:0000256" key="4">
    <source>
        <dbReference type="SAM" id="MobiDB-lite"/>
    </source>
</evidence>
<comment type="similarity">
    <text evidence="1">Belongs to the eukaryotic initiation factor 4G family.</text>
</comment>
<sequence length="1380" mass="149544">MSSSLREAAALFSTAEGYLRNEQVEDCLRVAAAALEVFKSLGDSGQAGFTDTLCMMADAHAQIATAQQRKPEEALAMVTQALSEFRASRDRRGEASMLLSLAVINHDKRGRKKRGEALESAAEALRIFREVEDKKSECSLLHAFLEASASPFQFQFNAGAMEFKMGPASADGPERRASEDMTLAQQMPTGYMPVYPVIAVQVGAGGSRPMAYMSSAGMVASPVGHMAVGFTPNMALVDGSGAEDRKGGKGGRQHREGVNGRGGQAQGTGRHGHQEQWTEKRGSHGRNEHQAARGFQQHQKQGRWQEDGDANGLKNGDAEDVTEEQPVKQEEEPADDKEPKKKSWADIARAPVKKSEVPSSRVVKAVAANPQGPTSVVPKEVTGWGPKGDPVGDPGSVEEAVAATAPQQMEGEVEQEEEQAVAEEAEAPQEVQEAEPETLPEPSKELAPEEDSEAAEDSAQEPEKSEAANEGSNEEGKKKEPLSWAARLSKKTMPAAAVPSAAKGAATAVRPAVRTKQQGPVPKAGVSDAPAARGAWVKAPAMATEPEMEAASGKPTAKESSNTGDKEDSWETPEALESEEAGIAGVGAKHDSAVEEASSKLQEVEGDKLSNAAVGDQQQLPEEALDDSQDDEEPQDENEDDEGIEVHTADDDDEDEDAATGDSDDKDEDDERVSEENEVSEVSGPDSLEVNGDEICRPSTEPGKPDAGGVIRYTVTFLRMMSKAPYSEGSCPASIPQSIRSSAEETKEKQRYGMKFLEQFKEKSGCQDLPANHRIPKELRGDAGDAKESKRRQQNNEEDDWRASAMKTQRSRDKDLKGSKTGSKRRPDENLPKLQSSELSWAAKQQALKEDSDKNVVRNMKSVLNKLTVEKFDTLYQKLLESGIETEEHAAILMKEVFEKATLQHHFIEMYTGLCIKLNGWFNERGIKDQKGGLVSFRTILLNQCQDSFDEYLKPPEGLQDLEGEEQFEAKVRYKTKMIGNMKFVGQLLINKALSSKIILQCTEELLNIKSEETLETLCAFLLTVGPEFDKKDWRNADHLDHIFQKAKELSKDSSIPSRVRCLLQDVLDLRASGWCGHRPSKEPEGPKRMAEVKEKWAKENSLPVPGRTPSGGGRGGLSVATGQDDEWETVPTNRRGGGGGGASAKPSTPARGGQTVSTPSRDGPSDRRGPRPAKESEWRPVKTPTGSSSELLKPSTPSSRQGPGKSIGLTAQTKSLAPSSIVSSLSSSPAAIAAREDKQAEQFLGEVKGAIREVASSFDLEGGFARVKDSSIPAKHQKAALGKILVQIVESSVSARPCLWNFAIKLFSEGIFQKESLLEGLEAWFTSESFEDLKMDVPNLAKILSEEWLLPLHEKGSGLLSSAQLKQLQEKLCASSTDS</sequence>
<feature type="compositionally biased region" description="Basic and acidic residues" evidence="4">
    <location>
        <begin position="325"/>
        <end position="344"/>
    </location>
</feature>
<evidence type="ECO:0000313" key="7">
    <source>
        <dbReference type="Proteomes" id="UP000626109"/>
    </source>
</evidence>
<dbReference type="GO" id="GO:0003743">
    <property type="term" value="F:translation initiation factor activity"/>
    <property type="evidence" value="ECO:0007669"/>
    <property type="project" value="UniProtKB-KW"/>
</dbReference>
<dbReference type="SUPFAM" id="SSF48371">
    <property type="entry name" value="ARM repeat"/>
    <property type="match status" value="1"/>
</dbReference>
<feature type="compositionally biased region" description="Acidic residues" evidence="4">
    <location>
        <begin position="650"/>
        <end position="679"/>
    </location>
</feature>
<name>A0A813KFW4_POLGL</name>
<dbReference type="Pfam" id="PF02854">
    <property type="entry name" value="MIF4G"/>
    <property type="match status" value="1"/>
</dbReference>
<protein>
    <recommendedName>
        <fullName evidence="5">MIF4G domain-containing protein</fullName>
    </recommendedName>
</protein>
<evidence type="ECO:0000256" key="3">
    <source>
        <dbReference type="ARBA" id="ARBA00022917"/>
    </source>
</evidence>
<feature type="compositionally biased region" description="Acidic residues" evidence="4">
    <location>
        <begin position="623"/>
        <end position="643"/>
    </location>
</feature>
<evidence type="ECO:0000259" key="5">
    <source>
        <dbReference type="SMART" id="SM00543"/>
    </source>
</evidence>
<organism evidence="6 7">
    <name type="scientific">Polarella glacialis</name>
    <name type="common">Dinoflagellate</name>
    <dbReference type="NCBI Taxonomy" id="89957"/>
    <lineage>
        <taxon>Eukaryota</taxon>
        <taxon>Sar</taxon>
        <taxon>Alveolata</taxon>
        <taxon>Dinophyceae</taxon>
        <taxon>Suessiales</taxon>
        <taxon>Suessiaceae</taxon>
        <taxon>Polarella</taxon>
    </lineage>
</organism>
<keyword evidence="2" id="KW-0396">Initiation factor</keyword>
<dbReference type="EMBL" id="CAJNNW010031070">
    <property type="protein sequence ID" value="CAE8705830.1"/>
    <property type="molecule type" value="Genomic_DNA"/>
</dbReference>
<dbReference type="GO" id="GO:0016281">
    <property type="term" value="C:eukaryotic translation initiation factor 4F complex"/>
    <property type="evidence" value="ECO:0007669"/>
    <property type="project" value="TreeGrafter"/>
</dbReference>
<dbReference type="PANTHER" id="PTHR23253">
    <property type="entry name" value="EUKARYOTIC TRANSLATION INITIATION FACTOR 4 GAMMA"/>
    <property type="match status" value="1"/>
</dbReference>
<gene>
    <name evidence="6" type="ORF">PGLA2088_LOCUS33912</name>
</gene>
<feature type="domain" description="MIF4G" evidence="5">
    <location>
        <begin position="857"/>
        <end position="1074"/>
    </location>
</feature>
<feature type="compositionally biased region" description="Polar residues" evidence="4">
    <location>
        <begin position="1185"/>
        <end position="1202"/>
    </location>
</feature>
<feature type="compositionally biased region" description="Acidic residues" evidence="4">
    <location>
        <begin position="570"/>
        <end position="580"/>
    </location>
</feature>
<evidence type="ECO:0000256" key="1">
    <source>
        <dbReference type="ARBA" id="ARBA00005775"/>
    </source>
</evidence>
<feature type="compositionally biased region" description="Basic and acidic residues" evidence="4">
    <location>
        <begin position="742"/>
        <end position="751"/>
    </location>
</feature>
<proteinExistence type="inferred from homology"/>
<feature type="compositionally biased region" description="Basic and acidic residues" evidence="4">
    <location>
        <begin position="242"/>
        <end position="258"/>
    </location>
</feature>
<feature type="compositionally biased region" description="Acidic residues" evidence="4">
    <location>
        <begin position="448"/>
        <end position="460"/>
    </location>
</feature>
<reference evidence="6" key="1">
    <citation type="submission" date="2021-02" db="EMBL/GenBank/DDBJ databases">
        <authorList>
            <person name="Dougan E. K."/>
            <person name="Rhodes N."/>
            <person name="Thang M."/>
            <person name="Chan C."/>
        </authorList>
    </citation>
    <scope>NUCLEOTIDE SEQUENCE</scope>
</reference>